<organism evidence="1 2">
    <name type="scientific">Streptomyces alkaliphilus</name>
    <dbReference type="NCBI Taxonomy" id="1472722"/>
    <lineage>
        <taxon>Bacteria</taxon>
        <taxon>Bacillati</taxon>
        <taxon>Actinomycetota</taxon>
        <taxon>Actinomycetes</taxon>
        <taxon>Kitasatosporales</taxon>
        <taxon>Streptomycetaceae</taxon>
        <taxon>Streptomyces</taxon>
    </lineage>
</organism>
<sequence>MGVINDEHIDSWTARLMELAGALDRETARGFVHDVYRGAQSDLDSERAEADFEREE</sequence>
<keyword evidence="2" id="KW-1185">Reference proteome</keyword>
<evidence type="ECO:0000313" key="2">
    <source>
        <dbReference type="Proteomes" id="UP000538929"/>
    </source>
</evidence>
<proteinExistence type="predicted"/>
<reference evidence="2" key="1">
    <citation type="submission" date="2019-10" db="EMBL/GenBank/DDBJ databases">
        <title>Streptomyces sp. nov., a novel actinobacterium isolated from alkaline environment.</title>
        <authorList>
            <person name="Golinska P."/>
        </authorList>
    </citation>
    <scope>NUCLEOTIDE SEQUENCE [LARGE SCALE GENOMIC DNA]</scope>
    <source>
        <strain evidence="2">DSM 42118</strain>
    </source>
</reference>
<gene>
    <name evidence="1" type="ORF">FNQ90_01170</name>
</gene>
<dbReference type="RefSeq" id="WP_173019511.1">
    <property type="nucleotide sequence ID" value="NZ_VJYJ02000104.1"/>
</dbReference>
<accession>A0A7W3T9L0</accession>
<dbReference type="Proteomes" id="UP000538929">
    <property type="component" value="Unassembled WGS sequence"/>
</dbReference>
<protein>
    <submittedName>
        <fullName evidence="1">Uncharacterized protein</fullName>
    </submittedName>
</protein>
<dbReference type="AlphaFoldDB" id="A0A7W3T9L0"/>
<name>A0A7W3T9L0_9ACTN</name>
<evidence type="ECO:0000313" key="1">
    <source>
        <dbReference type="EMBL" id="MBB0242752.1"/>
    </source>
</evidence>
<comment type="caution">
    <text evidence="1">The sequence shown here is derived from an EMBL/GenBank/DDBJ whole genome shotgun (WGS) entry which is preliminary data.</text>
</comment>
<dbReference type="EMBL" id="VKHT01000016">
    <property type="protein sequence ID" value="MBB0242752.1"/>
    <property type="molecule type" value="Genomic_DNA"/>
</dbReference>